<sequence>MRGKRSKQYRKLMTQYSQIWGFREPYQCLIDAEMVADCHKHKYDLIAGLKRTLHGEIKPMISQCEIRKLYARKSEPDMDQTIEFAKTLERRRCGHLPEDYPEPLSTAECFRAVVDPKGNSVNKHKLVSVCQDENVRRMLRGIPGVPQIYFKRSVMIMEPMASESVAIREREEKAKYRAGLKGPAPGRGVKRKRPENDGEEDAEGAKGAGPAGSMTSTTPEMKKKKKGNGPKGPNPLAAMKKKKPVDAGKATGTSPAKPTGEETPAKKKRKRKHKSGSGEGEQPAGTARTAVGTEGES</sequence>
<keyword evidence="4" id="KW-0539">Nucleus</keyword>
<dbReference type="GeneID" id="39577585"/>
<evidence type="ECO:0000313" key="10">
    <source>
        <dbReference type="EMBL" id="ROT39855.1"/>
    </source>
</evidence>
<evidence type="ECO:0000256" key="7">
    <source>
        <dbReference type="ARBA" id="ARBA00076388"/>
    </source>
</evidence>
<dbReference type="Pfam" id="PF04900">
    <property type="entry name" value="Fcf1"/>
    <property type="match status" value="1"/>
</dbReference>
<proteinExistence type="inferred from homology"/>
<evidence type="ECO:0000259" key="9">
    <source>
        <dbReference type="Pfam" id="PF24779"/>
    </source>
</evidence>
<dbReference type="Pfam" id="PF24779">
    <property type="entry name" value="UTP23_sensor"/>
    <property type="match status" value="1"/>
</dbReference>
<reference evidence="10 11" key="1">
    <citation type="journal article" date="2018" name="Mol. Ecol.">
        <title>The obligate alkalophilic soda-lake fungus Sodiomyces alkalinus has shifted to a protein diet.</title>
        <authorList>
            <person name="Grum-Grzhimaylo A.A."/>
            <person name="Falkoski D.L."/>
            <person name="van den Heuvel J."/>
            <person name="Valero-Jimenez C.A."/>
            <person name="Min B."/>
            <person name="Choi I.G."/>
            <person name="Lipzen A."/>
            <person name="Daum C.G."/>
            <person name="Aanen D.K."/>
            <person name="Tsang A."/>
            <person name="Henrissat B."/>
            <person name="Bilanenko E.N."/>
            <person name="de Vries R.P."/>
            <person name="van Kan J.A.L."/>
            <person name="Grigoriev I.V."/>
            <person name="Debets A.J.M."/>
        </authorList>
    </citation>
    <scope>NUCLEOTIDE SEQUENCE [LARGE SCALE GENOMIC DNA]</scope>
    <source>
        <strain evidence="10 11">F11</strain>
    </source>
</reference>
<accession>A0A3N2PZS4</accession>
<comment type="function">
    <text evidence="5">Involved in rRNA-processing and ribosome biogenesis.</text>
</comment>
<dbReference type="InterPro" id="IPR029060">
    <property type="entry name" value="PIN-like_dom_sf"/>
</dbReference>
<name>A0A3N2PZS4_SODAK</name>
<feature type="domain" description="UTP23 sensor motif region" evidence="9">
    <location>
        <begin position="224"/>
        <end position="243"/>
    </location>
</feature>
<evidence type="ECO:0000256" key="8">
    <source>
        <dbReference type="SAM" id="MobiDB-lite"/>
    </source>
</evidence>
<dbReference type="Proteomes" id="UP000272025">
    <property type="component" value="Unassembled WGS sequence"/>
</dbReference>
<keyword evidence="2" id="KW-0690">Ribosome biogenesis</keyword>
<dbReference type="AlphaFoldDB" id="A0A3N2PZS4"/>
<comment type="similarity">
    <text evidence="6">Belongs to the UTP23/FCF1 family. UTP23 subfamily.</text>
</comment>
<dbReference type="GO" id="GO:0032040">
    <property type="term" value="C:small-subunit processome"/>
    <property type="evidence" value="ECO:0007669"/>
    <property type="project" value="InterPro"/>
</dbReference>
<dbReference type="Gene3D" id="3.40.50.1010">
    <property type="entry name" value="5'-nuclease"/>
    <property type="match status" value="1"/>
</dbReference>
<dbReference type="SUPFAM" id="SSF88723">
    <property type="entry name" value="PIN domain-like"/>
    <property type="match status" value="1"/>
</dbReference>
<gene>
    <name evidence="10" type="ORF">SODALDRAFT_309444</name>
</gene>
<dbReference type="GO" id="GO:0006364">
    <property type="term" value="P:rRNA processing"/>
    <property type="evidence" value="ECO:0007669"/>
    <property type="project" value="UniProtKB-KW"/>
</dbReference>
<evidence type="ECO:0000256" key="4">
    <source>
        <dbReference type="ARBA" id="ARBA00023242"/>
    </source>
</evidence>
<dbReference type="STRING" id="1314773.A0A3N2PZS4"/>
<organism evidence="10 11">
    <name type="scientific">Sodiomyces alkalinus (strain CBS 110278 / VKM F-3762 / F11)</name>
    <name type="common">Alkaliphilic filamentous fungus</name>
    <dbReference type="NCBI Taxonomy" id="1314773"/>
    <lineage>
        <taxon>Eukaryota</taxon>
        <taxon>Fungi</taxon>
        <taxon>Dikarya</taxon>
        <taxon>Ascomycota</taxon>
        <taxon>Pezizomycotina</taxon>
        <taxon>Sordariomycetes</taxon>
        <taxon>Hypocreomycetidae</taxon>
        <taxon>Glomerellales</taxon>
        <taxon>Plectosphaerellaceae</taxon>
        <taxon>Sodiomyces</taxon>
    </lineage>
</organism>
<comment type="subcellular location">
    <subcellularLocation>
        <location evidence="1">Nucleus</location>
        <location evidence="1">Nucleolus</location>
    </subcellularLocation>
</comment>
<evidence type="ECO:0000256" key="2">
    <source>
        <dbReference type="ARBA" id="ARBA00022517"/>
    </source>
</evidence>
<keyword evidence="3" id="KW-0698">rRNA processing</keyword>
<dbReference type="PANTHER" id="PTHR12416">
    <property type="entry name" value="RRNA-PROCESSING PROTEIN UTP23 HOMOLOG"/>
    <property type="match status" value="1"/>
</dbReference>
<feature type="compositionally biased region" description="Basic residues" evidence="8">
    <location>
        <begin position="266"/>
        <end position="275"/>
    </location>
</feature>
<evidence type="ECO:0000313" key="11">
    <source>
        <dbReference type="Proteomes" id="UP000272025"/>
    </source>
</evidence>
<evidence type="ECO:0000256" key="6">
    <source>
        <dbReference type="ARBA" id="ARBA00038503"/>
    </source>
</evidence>
<dbReference type="FunFam" id="3.40.50.1010:FF:000006">
    <property type="entry name" value="rRNA-processing protein UTP23 homolog"/>
    <property type="match status" value="1"/>
</dbReference>
<dbReference type="OrthoDB" id="25675at2759"/>
<evidence type="ECO:0000256" key="1">
    <source>
        <dbReference type="ARBA" id="ARBA00004604"/>
    </source>
</evidence>
<dbReference type="RefSeq" id="XP_028467661.1">
    <property type="nucleotide sequence ID" value="XM_028609107.1"/>
</dbReference>
<dbReference type="EMBL" id="ML119053">
    <property type="protein sequence ID" value="ROT39855.1"/>
    <property type="molecule type" value="Genomic_DNA"/>
</dbReference>
<dbReference type="InterPro" id="IPR057776">
    <property type="entry name" value="UTP23_sensor"/>
</dbReference>
<keyword evidence="11" id="KW-1185">Reference proteome</keyword>
<protein>
    <recommendedName>
        <fullName evidence="7">U three protein 23</fullName>
    </recommendedName>
</protein>
<evidence type="ECO:0000256" key="3">
    <source>
        <dbReference type="ARBA" id="ARBA00022552"/>
    </source>
</evidence>
<feature type="region of interest" description="Disordered" evidence="8">
    <location>
        <begin position="176"/>
        <end position="297"/>
    </location>
</feature>
<dbReference type="InterPro" id="IPR006984">
    <property type="entry name" value="Fcf1/UTP23"/>
</dbReference>
<evidence type="ECO:0000256" key="5">
    <source>
        <dbReference type="ARBA" id="ARBA00037300"/>
    </source>
</evidence>
<dbReference type="CDD" id="cd09865">
    <property type="entry name" value="PIN_ScUtp23p-like"/>
    <property type="match status" value="1"/>
</dbReference>